<keyword evidence="5" id="KW-1185">Reference proteome</keyword>
<evidence type="ECO:0000256" key="1">
    <source>
        <dbReference type="SAM" id="SignalP"/>
    </source>
</evidence>
<reference evidence="3 5" key="3">
    <citation type="journal article" date="2011" name="Nature">
        <title>The Medicago genome provides insight into the evolution of rhizobial symbioses.</title>
        <authorList>
            <person name="Young N.D."/>
            <person name="Debelle F."/>
            <person name="Oldroyd G.E."/>
            <person name="Geurts R."/>
            <person name="Cannon S.B."/>
            <person name="Udvardi M.K."/>
            <person name="Benedito V.A."/>
            <person name="Mayer K.F."/>
            <person name="Gouzy J."/>
            <person name="Schoof H."/>
            <person name="Van de Peer Y."/>
            <person name="Proost S."/>
            <person name="Cook D.R."/>
            <person name="Meyers B.C."/>
            <person name="Spannagl M."/>
            <person name="Cheung F."/>
            <person name="De Mita S."/>
            <person name="Krishnakumar V."/>
            <person name="Gundlach H."/>
            <person name="Zhou S."/>
            <person name="Mudge J."/>
            <person name="Bharti A.K."/>
            <person name="Murray J.D."/>
            <person name="Naoumkina M.A."/>
            <person name="Rosen B."/>
            <person name="Silverstein K.A."/>
            <person name="Tang H."/>
            <person name="Rombauts S."/>
            <person name="Zhao P.X."/>
            <person name="Zhou P."/>
            <person name="Barbe V."/>
            <person name="Bardou P."/>
            <person name="Bechner M."/>
            <person name="Bellec A."/>
            <person name="Berger A."/>
            <person name="Berges H."/>
            <person name="Bidwell S."/>
            <person name="Bisseling T."/>
            <person name="Choisne N."/>
            <person name="Couloux A."/>
            <person name="Denny R."/>
            <person name="Deshpande S."/>
            <person name="Dai X."/>
            <person name="Doyle J.J."/>
            <person name="Dudez A.M."/>
            <person name="Farmer A.D."/>
            <person name="Fouteau S."/>
            <person name="Franken C."/>
            <person name="Gibelin C."/>
            <person name="Gish J."/>
            <person name="Goldstein S."/>
            <person name="Gonzalez A.J."/>
            <person name="Green P.J."/>
            <person name="Hallab A."/>
            <person name="Hartog M."/>
            <person name="Hua A."/>
            <person name="Humphray S.J."/>
            <person name="Jeong D.H."/>
            <person name="Jing Y."/>
            <person name="Jocker A."/>
            <person name="Kenton S.M."/>
            <person name="Kim D.J."/>
            <person name="Klee K."/>
            <person name="Lai H."/>
            <person name="Lang C."/>
            <person name="Lin S."/>
            <person name="Macmil S.L."/>
            <person name="Magdelenat G."/>
            <person name="Matthews L."/>
            <person name="McCorrison J."/>
            <person name="Monaghan E.L."/>
            <person name="Mun J.H."/>
            <person name="Najar F.Z."/>
            <person name="Nicholson C."/>
            <person name="Noirot C."/>
            <person name="O'Bleness M."/>
            <person name="Paule C.R."/>
            <person name="Poulain J."/>
            <person name="Prion F."/>
            <person name="Qin B."/>
            <person name="Qu C."/>
            <person name="Retzel E.F."/>
            <person name="Riddle C."/>
            <person name="Sallet E."/>
            <person name="Samain S."/>
            <person name="Samson N."/>
            <person name="Sanders I."/>
            <person name="Saurat O."/>
            <person name="Scarpelli C."/>
            <person name="Schiex T."/>
            <person name="Segurens B."/>
            <person name="Severin A.J."/>
            <person name="Sherrier D.J."/>
            <person name="Shi R."/>
            <person name="Sims S."/>
            <person name="Singer S.R."/>
            <person name="Sinharoy S."/>
            <person name="Sterck L."/>
            <person name="Viollet A."/>
            <person name="Wang B.B."/>
            <person name="Wang K."/>
            <person name="Wang M."/>
            <person name="Wang X."/>
            <person name="Warfsmann J."/>
            <person name="Weissenbach J."/>
            <person name="White D.D."/>
            <person name="White J.D."/>
            <person name="Wiley G.B."/>
            <person name="Wincker P."/>
            <person name="Xing Y."/>
            <person name="Yang L."/>
            <person name="Yao Z."/>
            <person name="Ying F."/>
            <person name="Zhai J."/>
            <person name="Zhou L."/>
            <person name="Zuber A."/>
            <person name="Denarie J."/>
            <person name="Dixon R.A."/>
            <person name="May G.D."/>
            <person name="Schwartz D.C."/>
            <person name="Rogers J."/>
            <person name="Quetier F."/>
            <person name="Town C.D."/>
            <person name="Roe B.A."/>
        </authorList>
    </citation>
    <scope>NUCLEOTIDE SEQUENCE [LARGE SCALE GENOMIC DNA]</scope>
    <source>
        <strain evidence="3">A17</strain>
        <strain evidence="4 5">cv. Jemalong A17</strain>
    </source>
</reference>
<feature type="signal peptide" evidence="1">
    <location>
        <begin position="1"/>
        <end position="27"/>
    </location>
</feature>
<feature type="chain" id="PRO_5014586042" description="Transmembrane protein" evidence="1">
    <location>
        <begin position="28"/>
        <end position="152"/>
    </location>
</feature>
<reference evidence="2" key="1">
    <citation type="submission" date="2006-03" db="EMBL/GenBank/DDBJ databases">
        <authorList>
            <person name="Lin S."/>
            <person name="Dixon R."/>
            <person name="May G."/>
            <person name="Sumner L."/>
            <person name="Gonzales B."/>
            <person name="Cook D."/>
            <person name="Kim D."/>
            <person name="Young N."/>
            <person name="Cannon S."/>
            <person name="Roe B.A."/>
        </authorList>
    </citation>
    <scope>NUCLEOTIDE SEQUENCE</scope>
</reference>
<dbReference type="PaxDb" id="3880-AES61884"/>
<accession>Q1RSI4</accession>
<keyword evidence="1" id="KW-0732">Signal</keyword>
<evidence type="ECO:0000313" key="5">
    <source>
        <dbReference type="Proteomes" id="UP000002051"/>
    </source>
</evidence>
<dbReference type="EnsemblPlants" id="AES61884">
    <property type="protein sequence ID" value="AES61884"/>
    <property type="gene ID" value="MTR_1g090030"/>
</dbReference>
<gene>
    <name evidence="3" type="ordered locus">MTR_1g090030</name>
    <name evidence="2" type="ORF">MtrDRAFT_AC161864g23v2</name>
</gene>
<reference evidence="2" key="2">
    <citation type="submission" date="2007-04" db="EMBL/GenBank/DDBJ databases">
        <authorList>
            <consortium name="The International Medicago Genome Annotation Group"/>
        </authorList>
    </citation>
    <scope>NUCLEOTIDE SEQUENCE</scope>
</reference>
<proteinExistence type="predicted"/>
<organism evidence="2">
    <name type="scientific">Medicago truncatula</name>
    <name type="common">Barrel medic</name>
    <name type="synonym">Medicago tribuloides</name>
    <dbReference type="NCBI Taxonomy" id="3880"/>
    <lineage>
        <taxon>Eukaryota</taxon>
        <taxon>Viridiplantae</taxon>
        <taxon>Streptophyta</taxon>
        <taxon>Embryophyta</taxon>
        <taxon>Tracheophyta</taxon>
        <taxon>Spermatophyta</taxon>
        <taxon>Magnoliopsida</taxon>
        <taxon>eudicotyledons</taxon>
        <taxon>Gunneridae</taxon>
        <taxon>Pentapetalae</taxon>
        <taxon>rosids</taxon>
        <taxon>fabids</taxon>
        <taxon>Fabales</taxon>
        <taxon>Fabaceae</taxon>
        <taxon>Papilionoideae</taxon>
        <taxon>50 kb inversion clade</taxon>
        <taxon>NPAAA clade</taxon>
        <taxon>Hologalegina</taxon>
        <taxon>IRL clade</taxon>
        <taxon>Trifolieae</taxon>
        <taxon>Medicago</taxon>
    </lineage>
</organism>
<protein>
    <recommendedName>
        <fullName evidence="6">Transmembrane protein</fullName>
    </recommendedName>
</protein>
<sequence length="152" mass="17381">MGMVNGHTSLIVLPIIAFFENCYECYALLNSCFNYRPPNISSCFRCLTCLQYVWEELDYVAFNTGRCFDLDHIGSFQHFTRIKSGYVMFVKGSKPMLSVWIHIFQVTIMNAESKYAKLQEGMGSYSLSMSQASRVNLCSNTPSTHMLYTLKS</sequence>
<name>Q1RSI4_MEDTR</name>
<reference evidence="3 5" key="4">
    <citation type="journal article" date="2014" name="BMC Genomics">
        <title>An improved genome release (version Mt4.0) for the model legume Medicago truncatula.</title>
        <authorList>
            <person name="Tang H."/>
            <person name="Krishnakumar V."/>
            <person name="Bidwell S."/>
            <person name="Rosen B."/>
            <person name="Chan A."/>
            <person name="Zhou S."/>
            <person name="Gentzbittel L."/>
            <person name="Childs K.L."/>
            <person name="Yandell M."/>
            <person name="Gundlach H."/>
            <person name="Mayer K.F."/>
            <person name="Schwartz D.C."/>
            <person name="Town C.D."/>
        </authorList>
    </citation>
    <scope>GENOME REANNOTATION</scope>
    <source>
        <strain evidence="4 5">cv. Jemalong A17</strain>
    </source>
</reference>
<dbReference type="HOGENOM" id="CLU_1724996_0_0_1"/>
<dbReference type="Proteomes" id="UP000002051">
    <property type="component" value="Unassembled WGS sequence"/>
</dbReference>
<dbReference type="AlphaFoldDB" id="Q1RSI4"/>
<evidence type="ECO:0008006" key="6">
    <source>
        <dbReference type="Google" id="ProtNLM"/>
    </source>
</evidence>
<evidence type="ECO:0000313" key="2">
    <source>
        <dbReference type="EMBL" id="ABE86677.1"/>
    </source>
</evidence>
<evidence type="ECO:0000313" key="4">
    <source>
        <dbReference type="EnsemblPlants" id="AES61884"/>
    </source>
</evidence>
<dbReference type="EMBL" id="AC161864">
    <property type="protein sequence ID" value="ABE86677.1"/>
    <property type="molecule type" value="Genomic_DNA"/>
</dbReference>
<reference evidence="4" key="5">
    <citation type="submission" date="2015-04" db="UniProtKB">
        <authorList>
            <consortium name="EnsemblPlants"/>
        </authorList>
    </citation>
    <scope>IDENTIFICATION</scope>
    <source>
        <strain evidence="4">cv. Jemalong A17</strain>
    </source>
</reference>
<evidence type="ECO:0000313" key="3">
    <source>
        <dbReference type="EMBL" id="AES61884.1"/>
    </source>
</evidence>
<dbReference type="EMBL" id="CM001217">
    <property type="protein sequence ID" value="AES61884.1"/>
    <property type="molecule type" value="Genomic_DNA"/>
</dbReference>